<dbReference type="PANTHER" id="PTHR32060:SF22">
    <property type="entry name" value="CARBOXYL-TERMINAL-PROCESSING PEPTIDASE 3, CHLOROPLASTIC"/>
    <property type="match status" value="1"/>
</dbReference>
<keyword evidence="9" id="KW-1185">Reference proteome</keyword>
<evidence type="ECO:0000256" key="6">
    <source>
        <dbReference type="ARBA" id="ARBA00066637"/>
    </source>
</evidence>
<feature type="domain" description="PDZ" evidence="7">
    <location>
        <begin position="178"/>
        <end position="220"/>
    </location>
</feature>
<name>A0AAV9A676_ACOGR</name>
<dbReference type="GO" id="GO:0006508">
    <property type="term" value="P:proteolysis"/>
    <property type="evidence" value="ECO:0007669"/>
    <property type="project" value="UniProtKB-KW"/>
</dbReference>
<dbReference type="SMART" id="SM00228">
    <property type="entry name" value="PDZ"/>
    <property type="match status" value="1"/>
</dbReference>
<keyword evidence="2" id="KW-0645">Protease</keyword>
<evidence type="ECO:0000256" key="3">
    <source>
        <dbReference type="ARBA" id="ARBA00022801"/>
    </source>
</evidence>
<sequence length="490" mass="52636">MRDPQKIPPPPRPSPLYIHPHPLLFCTRSTSIGPSMEALLRPNPMFPLRNPSTCRPRQQNLICSYGGPKSSDHQKPTTVRSFAKGLVGFAAAAAVSLASATAMASDSPALAESLTVAFPVSRAREVNTVQRTLVEVWGLIRESFVDPTFNHQDWDLKLQQTMVEMFPLKSADAAYNKVVMSCVDGSPAARAGIHEGDELIEIDGESLDGMNGEAAAQKLRGRAGTTVTVKVHSVTGFGSGSGLREVNLPREVIRISPLSCAVISHRIPGGNELKTGYVRLSAFSQTAATEMEYAIQEMENQGVQSYILDLRNNPGGLVKSGLDVAQIWLDGDETLVNTIDREGNMFPINMVNGHALTHDPLVVLVNEGSASASEILAGALHDNGRAVLVGHRTFGKGKIQKGLPFAMQSVTELHDGSALFITVAKYLSPALHEIDKVGITPDVQCTPEALTSPKTFNLKGRGMESSLEADSCIMIAEHELEVQETKGSAS</sequence>
<comment type="similarity">
    <text evidence="1">Belongs to the peptidase S41A family.</text>
</comment>
<dbReference type="GO" id="GO:0004252">
    <property type="term" value="F:serine-type endopeptidase activity"/>
    <property type="evidence" value="ECO:0007669"/>
    <property type="project" value="UniProtKB-EC"/>
</dbReference>
<dbReference type="FunFam" id="3.90.226.10:FF:000023">
    <property type="entry name" value="Carboxyl-terminal processing protease"/>
    <property type="match status" value="1"/>
</dbReference>
<dbReference type="InterPro" id="IPR001478">
    <property type="entry name" value="PDZ"/>
</dbReference>
<proteinExistence type="inferred from homology"/>
<dbReference type="Proteomes" id="UP001179952">
    <property type="component" value="Unassembled WGS sequence"/>
</dbReference>
<evidence type="ECO:0000313" key="9">
    <source>
        <dbReference type="Proteomes" id="UP001179952"/>
    </source>
</evidence>
<reference evidence="8" key="1">
    <citation type="journal article" date="2023" name="Nat. Commun.">
        <title>Diploid and tetraploid genomes of Acorus and the evolution of monocots.</title>
        <authorList>
            <person name="Ma L."/>
            <person name="Liu K.W."/>
            <person name="Li Z."/>
            <person name="Hsiao Y.Y."/>
            <person name="Qi Y."/>
            <person name="Fu T."/>
            <person name="Tang G.D."/>
            <person name="Zhang D."/>
            <person name="Sun W.H."/>
            <person name="Liu D.K."/>
            <person name="Li Y."/>
            <person name="Chen G.Z."/>
            <person name="Liu X.D."/>
            <person name="Liao X.Y."/>
            <person name="Jiang Y.T."/>
            <person name="Yu X."/>
            <person name="Hao Y."/>
            <person name="Huang J."/>
            <person name="Zhao X.W."/>
            <person name="Ke S."/>
            <person name="Chen Y.Y."/>
            <person name="Wu W.L."/>
            <person name="Hsu J.L."/>
            <person name="Lin Y.F."/>
            <person name="Huang M.D."/>
            <person name="Li C.Y."/>
            <person name="Huang L."/>
            <person name="Wang Z.W."/>
            <person name="Zhao X."/>
            <person name="Zhong W.Y."/>
            <person name="Peng D.H."/>
            <person name="Ahmad S."/>
            <person name="Lan S."/>
            <person name="Zhang J.S."/>
            <person name="Tsai W.C."/>
            <person name="Van de Peer Y."/>
            <person name="Liu Z.J."/>
        </authorList>
    </citation>
    <scope>NUCLEOTIDE SEQUENCE</scope>
    <source>
        <strain evidence="8">SCP</strain>
    </source>
</reference>
<dbReference type="InterPro" id="IPR029045">
    <property type="entry name" value="ClpP/crotonase-like_dom_sf"/>
</dbReference>
<dbReference type="Gene3D" id="3.90.226.10">
    <property type="entry name" value="2-enoyl-CoA Hydratase, Chain A, domain 1"/>
    <property type="match status" value="1"/>
</dbReference>
<dbReference type="NCBIfam" id="TIGR00225">
    <property type="entry name" value="prc"/>
    <property type="match status" value="1"/>
</dbReference>
<dbReference type="SUPFAM" id="SSF52096">
    <property type="entry name" value="ClpP/crotonase"/>
    <property type="match status" value="1"/>
</dbReference>
<comment type="catalytic activity">
    <reaction evidence="5">
        <text>The enzyme shows specific recognition of a C-terminal tripeptide, Xaa-Yaa-Zaa, in which Xaa is preferably Ala or Leu, Yaa is preferably Ala or Tyr, and Zaa is preferably Ala, but then cleaves at a variable distance from the C-terminus. A typical cleavage is -Ala-Ala-|-Arg-Ala-Ala-Lys-Glu-Asn-Tyr-Ala-Leu-Ala-Ala.</text>
        <dbReference type="EC" id="3.4.21.102"/>
    </reaction>
</comment>
<dbReference type="InterPro" id="IPR005151">
    <property type="entry name" value="Tail-specific_protease"/>
</dbReference>
<gene>
    <name evidence="8" type="ORF">QJS04_geneDACA010316</name>
</gene>
<evidence type="ECO:0000259" key="7">
    <source>
        <dbReference type="PROSITE" id="PS50106"/>
    </source>
</evidence>
<dbReference type="AlphaFoldDB" id="A0AAV9A676"/>
<comment type="caution">
    <text evidence="8">The sequence shown here is derived from an EMBL/GenBank/DDBJ whole genome shotgun (WGS) entry which is preliminary data.</text>
</comment>
<keyword evidence="4" id="KW-0720">Serine protease</keyword>
<dbReference type="Gene3D" id="2.30.42.10">
    <property type="match status" value="1"/>
</dbReference>
<dbReference type="InterPro" id="IPR041489">
    <property type="entry name" value="PDZ_6"/>
</dbReference>
<dbReference type="Pfam" id="PF03572">
    <property type="entry name" value="Peptidase_S41"/>
    <property type="match status" value="1"/>
</dbReference>
<dbReference type="PROSITE" id="PS50106">
    <property type="entry name" value="PDZ"/>
    <property type="match status" value="1"/>
</dbReference>
<dbReference type="InterPro" id="IPR004447">
    <property type="entry name" value="Peptidase_S41A"/>
</dbReference>
<dbReference type="CDD" id="cd07560">
    <property type="entry name" value="Peptidase_S41_CPP"/>
    <property type="match status" value="1"/>
</dbReference>
<reference evidence="8" key="2">
    <citation type="submission" date="2023-06" db="EMBL/GenBank/DDBJ databases">
        <authorList>
            <person name="Ma L."/>
            <person name="Liu K.-W."/>
            <person name="Li Z."/>
            <person name="Hsiao Y.-Y."/>
            <person name="Qi Y."/>
            <person name="Fu T."/>
            <person name="Tang G."/>
            <person name="Zhang D."/>
            <person name="Sun W.-H."/>
            <person name="Liu D.-K."/>
            <person name="Li Y."/>
            <person name="Chen G.-Z."/>
            <person name="Liu X.-D."/>
            <person name="Liao X.-Y."/>
            <person name="Jiang Y.-T."/>
            <person name="Yu X."/>
            <person name="Hao Y."/>
            <person name="Huang J."/>
            <person name="Zhao X.-W."/>
            <person name="Ke S."/>
            <person name="Chen Y.-Y."/>
            <person name="Wu W.-L."/>
            <person name="Hsu J.-L."/>
            <person name="Lin Y.-F."/>
            <person name="Huang M.-D."/>
            <person name="Li C.-Y."/>
            <person name="Huang L."/>
            <person name="Wang Z.-W."/>
            <person name="Zhao X."/>
            <person name="Zhong W.-Y."/>
            <person name="Peng D.-H."/>
            <person name="Ahmad S."/>
            <person name="Lan S."/>
            <person name="Zhang J.-S."/>
            <person name="Tsai W.-C."/>
            <person name="Van De Peer Y."/>
            <person name="Liu Z.-J."/>
        </authorList>
    </citation>
    <scope>NUCLEOTIDE SEQUENCE</scope>
    <source>
        <strain evidence="8">SCP</strain>
        <tissue evidence="8">Leaves</tissue>
    </source>
</reference>
<dbReference type="Pfam" id="PF17820">
    <property type="entry name" value="PDZ_6"/>
    <property type="match status" value="1"/>
</dbReference>
<dbReference type="EMBL" id="JAUJYN010000012">
    <property type="protein sequence ID" value="KAK1259580.1"/>
    <property type="molecule type" value="Genomic_DNA"/>
</dbReference>
<dbReference type="EC" id="3.4.21.102" evidence="6"/>
<evidence type="ECO:0000256" key="1">
    <source>
        <dbReference type="ARBA" id="ARBA00009179"/>
    </source>
</evidence>
<organism evidence="8 9">
    <name type="scientific">Acorus gramineus</name>
    <name type="common">Dwarf sweet flag</name>
    <dbReference type="NCBI Taxonomy" id="55184"/>
    <lineage>
        <taxon>Eukaryota</taxon>
        <taxon>Viridiplantae</taxon>
        <taxon>Streptophyta</taxon>
        <taxon>Embryophyta</taxon>
        <taxon>Tracheophyta</taxon>
        <taxon>Spermatophyta</taxon>
        <taxon>Magnoliopsida</taxon>
        <taxon>Liliopsida</taxon>
        <taxon>Acoraceae</taxon>
        <taxon>Acorus</taxon>
    </lineage>
</organism>
<dbReference type="Gene3D" id="3.30.750.44">
    <property type="match status" value="1"/>
</dbReference>
<dbReference type="InterPro" id="IPR036034">
    <property type="entry name" value="PDZ_sf"/>
</dbReference>
<dbReference type="SMART" id="SM00245">
    <property type="entry name" value="TSPc"/>
    <property type="match status" value="1"/>
</dbReference>
<accession>A0AAV9A676</accession>
<dbReference type="CDD" id="cd06782">
    <property type="entry name" value="cpPDZ_CPP-like"/>
    <property type="match status" value="1"/>
</dbReference>
<evidence type="ECO:0000256" key="4">
    <source>
        <dbReference type="ARBA" id="ARBA00022825"/>
    </source>
</evidence>
<evidence type="ECO:0000256" key="5">
    <source>
        <dbReference type="ARBA" id="ARBA00051784"/>
    </source>
</evidence>
<keyword evidence="3" id="KW-0378">Hydrolase</keyword>
<dbReference type="PANTHER" id="PTHR32060">
    <property type="entry name" value="TAIL-SPECIFIC PROTEASE"/>
    <property type="match status" value="1"/>
</dbReference>
<protein>
    <recommendedName>
        <fullName evidence="6">C-terminal processing peptidase</fullName>
        <ecNumber evidence="6">3.4.21.102</ecNumber>
    </recommendedName>
</protein>
<evidence type="ECO:0000256" key="2">
    <source>
        <dbReference type="ARBA" id="ARBA00022670"/>
    </source>
</evidence>
<evidence type="ECO:0000313" key="8">
    <source>
        <dbReference type="EMBL" id="KAK1259580.1"/>
    </source>
</evidence>